<sequence length="131" mass="15796">MKKRRWLPKIKVYHEPTYRWAGGKVEPQGRRKVVQVGLHQYPSIRSALVYELWRRPQAWWNGHRLMQNIALGGCEHCGTFWRLAMVGSMTCYHWDGKGEDPNRDRRYCPHCTEEHEAYWEGMWRDYYGGRI</sequence>
<dbReference type="OrthoDB" id="32092at10239"/>
<protein>
    <submittedName>
        <fullName evidence="1">Uncharacterized protein</fullName>
    </submittedName>
</protein>
<evidence type="ECO:0000313" key="1">
    <source>
        <dbReference type="EMBL" id="AFU86610.1"/>
    </source>
</evidence>
<keyword evidence="2" id="KW-1185">Reference proteome</keyword>
<proteinExistence type="predicted"/>
<organism evidence="1 2">
    <name type="scientific">Caulobacter phage CcrRogue</name>
    <dbReference type="NCBI Taxonomy" id="2927986"/>
    <lineage>
        <taxon>Viruses</taxon>
        <taxon>Duplodnaviria</taxon>
        <taxon>Heunggongvirae</taxon>
        <taxon>Uroviricota</taxon>
        <taxon>Caudoviricetes</taxon>
        <taxon>Jeanschmidtviridae</taxon>
        <taxon>Poindextervirus</taxon>
        <taxon>Poindextervirus rogue</taxon>
    </lineage>
</organism>
<name>K4JQP2_9CAUD</name>
<reference evidence="1 2" key="1">
    <citation type="journal article" date="2012" name="BMC Genomics">
        <title>The Caulobacter crescentus phage phiCbK: genomics of a canonical phage.</title>
        <authorList>
            <person name="Gill J.J."/>
            <person name="Berry J.D."/>
            <person name="Russell W.K."/>
            <person name="Lessor L."/>
            <person name="Escobar Garcia D.A."/>
            <person name="Hernandez D."/>
            <person name="Kane A."/>
            <person name="Keene J."/>
            <person name="Maddox M."/>
            <person name="Martin R."/>
            <person name="Mohan S."/>
            <person name="Thorn A.M."/>
            <person name="Russell D.H."/>
            <person name="Young R."/>
        </authorList>
    </citation>
    <scope>NUCLEOTIDE SEQUENCE [LARGE SCALE GENOMIC DNA]</scope>
</reference>
<accession>K4JQP2</accession>
<dbReference type="Proteomes" id="UP000000461">
    <property type="component" value="Segment"/>
</dbReference>
<gene>
    <name evidence="1" type="ORF">CcrRogue_gp128</name>
</gene>
<evidence type="ECO:0000313" key="2">
    <source>
        <dbReference type="Proteomes" id="UP000000461"/>
    </source>
</evidence>
<dbReference type="EMBL" id="JX100814">
    <property type="protein sequence ID" value="AFU86610.1"/>
    <property type="molecule type" value="Genomic_DNA"/>
</dbReference>
<dbReference type="KEGG" id="vg:13995909"/>